<keyword evidence="3" id="KW-0347">Helicase</keyword>
<keyword evidence="1" id="KW-0547">Nucleotide-binding</keyword>
<evidence type="ECO:0000256" key="2">
    <source>
        <dbReference type="ARBA" id="ARBA00022801"/>
    </source>
</evidence>
<gene>
    <name evidence="5" type="ordered locus">Shel_22770</name>
</gene>
<dbReference type="SUPFAM" id="SSF52540">
    <property type="entry name" value="P-loop containing nucleoside triphosphate hydrolases"/>
    <property type="match status" value="1"/>
</dbReference>
<keyword evidence="2" id="KW-0378">Hydrolase</keyword>
<keyword evidence="6" id="KW-1185">Reference proteome</keyword>
<accession>C7N165</accession>
<sequence length="651" mass="71289">MVLEFPRVPAVKLFEGGCKTGKTQKLALEVAALLDQGVSAEDILVVVAQPEAVEPTRRLLAFSSQGASQFVGVRTARELAMSVLATPGACAATGRKPRQLARYEESFLMEDMKVSGLRPKRIAELTGFFYRSWTELADFEEGWLIYKEEEENHAQLKRLLGLYGAYIEPEISNMAFRFLSECPAELAKAQFKYVFADDYQMLSRASQYLVCALAGEKLFAAGNPLACVQVFDSFPYAKGIDELKAQVPQADVVMLSESHLPTDTAAAVGSLSELAAEHPDFEGMEIPVTMANGTQVDGGFEIIETATPAEECERVIEWVQARLSEGLSPEDVAVVVPNKTWELNVLVRLLDRGVAASSVGTRGNIGGDVRFEKSCLPAQTACLLTLAADPGDEPSLRAWCGFGDELTCRSAFTEVYTCMESVGLSMDEALAVLSRSLQGGDLPEGVAPVVYGNEMRKAADRYELLQEHLEHLRPLEGYMLKSAATKLVCGPAASVGSTIDDLFSEDMFDESAAAMLKNAHANMFYPATHPIPYVKVVTRERVIGMNPKAVVFMGMVNGLSPKHAYFDRTKTSPEQARKMLAGDARIYMAALSKGMQRAAMTYFTTARGTDAERQGLRVERFYAQDGERHARLSKSLVLNCIKGEDIPEVYF</sequence>
<dbReference type="AlphaFoldDB" id="C7N165"/>
<evidence type="ECO:0000256" key="3">
    <source>
        <dbReference type="ARBA" id="ARBA00022806"/>
    </source>
</evidence>
<dbReference type="eggNOG" id="COG0210">
    <property type="taxonomic scope" value="Bacteria"/>
</dbReference>
<organism evidence="5 6">
    <name type="scientific">Slackia heliotrinireducens (strain ATCC 29202 / DSM 20476 / NCTC 11029 / RHS 1)</name>
    <name type="common">Peptococcus heliotrinreducens</name>
    <dbReference type="NCBI Taxonomy" id="471855"/>
    <lineage>
        <taxon>Bacteria</taxon>
        <taxon>Bacillati</taxon>
        <taxon>Actinomycetota</taxon>
        <taxon>Coriobacteriia</taxon>
        <taxon>Eggerthellales</taxon>
        <taxon>Eggerthellaceae</taxon>
        <taxon>Slackia</taxon>
    </lineage>
</organism>
<evidence type="ECO:0000313" key="5">
    <source>
        <dbReference type="EMBL" id="ACV23287.1"/>
    </source>
</evidence>
<evidence type="ECO:0008006" key="7">
    <source>
        <dbReference type="Google" id="ProtNLM"/>
    </source>
</evidence>
<dbReference type="RefSeq" id="WP_012799387.1">
    <property type="nucleotide sequence ID" value="NC_013165.1"/>
</dbReference>
<dbReference type="GO" id="GO:0004386">
    <property type="term" value="F:helicase activity"/>
    <property type="evidence" value="ECO:0007669"/>
    <property type="project" value="UniProtKB-KW"/>
</dbReference>
<dbReference type="Proteomes" id="UP000002026">
    <property type="component" value="Chromosome"/>
</dbReference>
<dbReference type="KEGG" id="shi:Shel_22770"/>
<dbReference type="GO" id="GO:0005524">
    <property type="term" value="F:ATP binding"/>
    <property type="evidence" value="ECO:0007669"/>
    <property type="project" value="UniProtKB-KW"/>
</dbReference>
<dbReference type="GO" id="GO:0016787">
    <property type="term" value="F:hydrolase activity"/>
    <property type="evidence" value="ECO:0007669"/>
    <property type="project" value="UniProtKB-KW"/>
</dbReference>
<evidence type="ECO:0000256" key="4">
    <source>
        <dbReference type="ARBA" id="ARBA00022840"/>
    </source>
</evidence>
<dbReference type="EMBL" id="CP001684">
    <property type="protein sequence ID" value="ACV23287.1"/>
    <property type="molecule type" value="Genomic_DNA"/>
</dbReference>
<dbReference type="HOGENOM" id="CLU_426933_0_0_11"/>
<proteinExistence type="predicted"/>
<protein>
    <recommendedName>
        <fullName evidence="7">DNA helicase</fullName>
    </recommendedName>
</protein>
<reference evidence="5 6" key="1">
    <citation type="journal article" date="2009" name="Stand. Genomic Sci.">
        <title>Complete genome sequence of Slackia heliotrinireducens type strain (RHS 1).</title>
        <authorList>
            <person name="Pukall R."/>
            <person name="Lapidus A."/>
            <person name="Nolan M."/>
            <person name="Copeland A."/>
            <person name="Glavina Del Rio T."/>
            <person name="Lucas S."/>
            <person name="Chen F."/>
            <person name="Tice H."/>
            <person name="Cheng J.F."/>
            <person name="Chertkov O."/>
            <person name="Bruce D."/>
            <person name="Goodwin L."/>
            <person name="Kuske C."/>
            <person name="Brettin T."/>
            <person name="Detter J.C."/>
            <person name="Han C."/>
            <person name="Pitluck S."/>
            <person name="Pati A."/>
            <person name="Mavrommatis K."/>
            <person name="Ivanova N."/>
            <person name="Ovchinnikova G."/>
            <person name="Chen A."/>
            <person name="Palaniappan K."/>
            <person name="Schneider S."/>
            <person name="Rohde M."/>
            <person name="Chain P."/>
            <person name="D'haeseleer P."/>
            <person name="Goker M."/>
            <person name="Bristow J."/>
            <person name="Eisen J.A."/>
            <person name="Markowitz V."/>
            <person name="Kyrpides N.C."/>
            <person name="Klenk H.P."/>
            <person name="Hugenholtz P."/>
        </authorList>
    </citation>
    <scope>NUCLEOTIDE SEQUENCE [LARGE SCALE GENOMIC DNA]</scope>
    <source>
        <strain evidence="6">ATCC 29202 / DSM 20476 / NCTC 11029 / RHS 1</strain>
    </source>
</reference>
<name>C7N165_SLAHD</name>
<dbReference type="InterPro" id="IPR013986">
    <property type="entry name" value="DExx_box_DNA_helicase_dom_sf"/>
</dbReference>
<dbReference type="InterPro" id="IPR027417">
    <property type="entry name" value="P-loop_NTPase"/>
</dbReference>
<dbReference type="Gene3D" id="3.40.50.300">
    <property type="entry name" value="P-loop containing nucleotide triphosphate hydrolases"/>
    <property type="match status" value="1"/>
</dbReference>
<dbReference type="Gene3D" id="1.10.10.160">
    <property type="match status" value="1"/>
</dbReference>
<evidence type="ECO:0000256" key="1">
    <source>
        <dbReference type="ARBA" id="ARBA00022741"/>
    </source>
</evidence>
<dbReference type="STRING" id="471855.Shel_22770"/>
<keyword evidence="4" id="KW-0067">ATP-binding</keyword>
<evidence type="ECO:0000313" key="6">
    <source>
        <dbReference type="Proteomes" id="UP000002026"/>
    </source>
</evidence>